<sequence>MKDGSKEEYELLSKFEQEFAKNLPDRILEVLKNLDDSLNGYQVSRFEHSLQSATRAEKDGADEEMVVATLLHDIGDSLAPYNHSQLVASVLRPYVSEKVYWIMLHHGIFQEYYYAHHVGRDRNARNQFKDHPYYQDTVDFCEKWDQKSFDPGYDSYPIEHFEPMVRRLFSKKPKY</sequence>
<dbReference type="PANTHER" id="PTHR40202:SF1">
    <property type="entry name" value="HD DOMAIN-CONTAINING PROTEIN"/>
    <property type="match status" value="1"/>
</dbReference>
<dbReference type="SUPFAM" id="SSF109604">
    <property type="entry name" value="HD-domain/PDEase-like"/>
    <property type="match status" value="1"/>
</dbReference>
<name>A0A382DMZ7_9ZZZZ</name>
<dbReference type="PANTHER" id="PTHR40202">
    <property type="match status" value="1"/>
</dbReference>
<proteinExistence type="predicted"/>
<gene>
    <name evidence="2" type="ORF">METZ01_LOCUS191841</name>
</gene>
<dbReference type="AlphaFoldDB" id="A0A382DMZ7"/>
<dbReference type="InterPro" id="IPR006674">
    <property type="entry name" value="HD_domain"/>
</dbReference>
<dbReference type="InterPro" id="IPR052567">
    <property type="entry name" value="OP_Dioxygenase"/>
</dbReference>
<dbReference type="EMBL" id="UINC01039875">
    <property type="protein sequence ID" value="SVB38987.1"/>
    <property type="molecule type" value="Genomic_DNA"/>
</dbReference>
<evidence type="ECO:0000313" key="2">
    <source>
        <dbReference type="EMBL" id="SVB38987.1"/>
    </source>
</evidence>
<evidence type="ECO:0000259" key="1">
    <source>
        <dbReference type="Pfam" id="PF01966"/>
    </source>
</evidence>
<protein>
    <recommendedName>
        <fullName evidence="1">HD domain-containing protein</fullName>
    </recommendedName>
</protein>
<dbReference type="Pfam" id="PF01966">
    <property type="entry name" value="HD"/>
    <property type="match status" value="1"/>
</dbReference>
<organism evidence="2">
    <name type="scientific">marine metagenome</name>
    <dbReference type="NCBI Taxonomy" id="408172"/>
    <lineage>
        <taxon>unclassified sequences</taxon>
        <taxon>metagenomes</taxon>
        <taxon>ecological metagenomes</taxon>
    </lineage>
</organism>
<feature type="domain" description="HD" evidence="1">
    <location>
        <begin position="45"/>
        <end position="111"/>
    </location>
</feature>
<dbReference type="Gene3D" id="1.10.3210.10">
    <property type="entry name" value="Hypothetical protein af1432"/>
    <property type="match status" value="1"/>
</dbReference>
<reference evidence="2" key="1">
    <citation type="submission" date="2018-05" db="EMBL/GenBank/DDBJ databases">
        <authorList>
            <person name="Lanie J.A."/>
            <person name="Ng W.-L."/>
            <person name="Kazmierczak K.M."/>
            <person name="Andrzejewski T.M."/>
            <person name="Davidsen T.M."/>
            <person name="Wayne K.J."/>
            <person name="Tettelin H."/>
            <person name="Glass J.I."/>
            <person name="Rusch D."/>
            <person name="Podicherti R."/>
            <person name="Tsui H.-C.T."/>
            <person name="Winkler M.E."/>
        </authorList>
    </citation>
    <scope>NUCLEOTIDE SEQUENCE</scope>
</reference>
<accession>A0A382DMZ7</accession>